<accession>A0A0U1LID7</accession>
<keyword evidence="2" id="KW-1185">Reference proteome</keyword>
<dbReference type="STRING" id="28573.A0A0U1LID7"/>
<reference evidence="1 2" key="1">
    <citation type="submission" date="2015-04" db="EMBL/GenBank/DDBJ databases">
        <authorList>
            <person name="Syromyatnikov M.Y."/>
            <person name="Popov V.N."/>
        </authorList>
    </citation>
    <scope>NUCLEOTIDE SEQUENCE [LARGE SCALE GENOMIC DNA]</scope>
    <source>
        <strain evidence="1">WF-38-12</strain>
    </source>
</reference>
<name>A0A0U1LID7_TALIS</name>
<sequence length="134" mass="15251">MYLICSPSLHDITPVRSAEERRSVYEKEFRVWESLYMRVTQGSDLSQTWFQIQPAHLHQLYFLGNSDLKLIYNEESLCFWNVNLENIPAYTDLSLCASTGPAMSNIAISYQALDNEEQPGSENATRSILGGLLV</sequence>
<dbReference type="OrthoDB" id="3549294at2759"/>
<dbReference type="EMBL" id="CVMT01000001">
    <property type="protein sequence ID" value="CRG82777.1"/>
    <property type="molecule type" value="Genomic_DNA"/>
</dbReference>
<evidence type="ECO:0000313" key="2">
    <source>
        <dbReference type="Proteomes" id="UP000054383"/>
    </source>
</evidence>
<organism evidence="1 2">
    <name type="scientific">Talaromyces islandicus</name>
    <name type="common">Penicillium islandicum</name>
    <dbReference type="NCBI Taxonomy" id="28573"/>
    <lineage>
        <taxon>Eukaryota</taxon>
        <taxon>Fungi</taxon>
        <taxon>Dikarya</taxon>
        <taxon>Ascomycota</taxon>
        <taxon>Pezizomycotina</taxon>
        <taxon>Eurotiomycetes</taxon>
        <taxon>Eurotiomycetidae</taxon>
        <taxon>Eurotiales</taxon>
        <taxon>Trichocomaceae</taxon>
        <taxon>Talaromyces</taxon>
        <taxon>Talaromyces sect. Islandici</taxon>
    </lineage>
</organism>
<protein>
    <submittedName>
        <fullName evidence="1">Uncharacterized protein</fullName>
    </submittedName>
</protein>
<dbReference type="Proteomes" id="UP000054383">
    <property type="component" value="Unassembled WGS sequence"/>
</dbReference>
<gene>
    <name evidence="1" type="ORF">PISL3812_00123</name>
</gene>
<dbReference type="AlphaFoldDB" id="A0A0U1LID7"/>
<evidence type="ECO:0000313" key="1">
    <source>
        <dbReference type="EMBL" id="CRG82777.1"/>
    </source>
</evidence>
<proteinExistence type="predicted"/>